<dbReference type="GO" id="GO:0032259">
    <property type="term" value="P:methylation"/>
    <property type="evidence" value="ECO:0007669"/>
    <property type="project" value="UniProtKB-KW"/>
</dbReference>
<keyword evidence="3 12" id="KW-0489">Methyltransferase</keyword>
<sequence length="617" mass="68961">MVVKQVLIHCSPLPLLQQSPHGSGWSGPGRGATGRTDPTQPYPPRPLFFRRGLIVSNATRHDATREKVKSSSSGGATKPTSTKIFSPPLLPSPLHPPVTRAHPPPLAAAAAAAAAAGSSIPPGRLPAVSCRETEKLRCLIPAPKGYVTPFPWPKSRDCVPYANAPYKNLTVEKAVQNWVQFEGDVFRFPGGGTMFPNGANAYIDELASVIPFTDGTIRTALDTGCGVASWGAYLMDRNVLTMSFAPRDSHEAQVQFALERGVPAVIGVLGTIKLPYPSGSFDMAHCSRCLISWKSNDAMYMFEVDRVLRPGGYWILSGPPINWKSNHQAWKRSQEDLEAEQNVIEKIAEMLCWDKIHEKGDTVIWRKKADSNECHNKDGRPSKMCKIQDADDVWYKKMEGCITPFPEEAQLRKFPERLFAAPPRILQGRTPGVTEEIFEEDNKLWKKYVSTYKRINKLIGSSRYRNIMDMNAGLGSFAAIIDSPISWVVNVVPTISEKNTLGIIYERGLIGIYHDWCEAFSTYPRTYDLIHANGLFSLYQNKCNMEDILLEMDRILRPEGAVILRDNVEVLNKVRRTVMGMRWKSKLLDHEDGPHIPEKILVSVKKYWVGNEEENSS</sequence>
<dbReference type="AlphaFoldDB" id="A0A0E0E9V4"/>
<dbReference type="GO" id="GO:0005768">
    <property type="term" value="C:endosome"/>
    <property type="evidence" value="ECO:0007669"/>
    <property type="project" value="TreeGrafter"/>
</dbReference>
<dbReference type="SUPFAM" id="SSF53335">
    <property type="entry name" value="S-adenosyl-L-methionine-dependent methyltransferases"/>
    <property type="match status" value="2"/>
</dbReference>
<dbReference type="HOGENOM" id="CLU_010485_2_0_1"/>
<keyword evidence="9" id="KW-0472">Membrane</keyword>
<evidence type="ECO:0000256" key="2">
    <source>
        <dbReference type="ARBA" id="ARBA00008361"/>
    </source>
</evidence>
<dbReference type="InterPro" id="IPR004159">
    <property type="entry name" value="Put_SAM_MeTrfase"/>
</dbReference>
<evidence type="ECO:0000256" key="7">
    <source>
        <dbReference type="ARBA" id="ARBA00022989"/>
    </source>
</evidence>
<dbReference type="EC" id="2.1.1.-" evidence="12"/>
<evidence type="ECO:0000256" key="4">
    <source>
        <dbReference type="ARBA" id="ARBA00022679"/>
    </source>
</evidence>
<keyword evidence="4 12" id="KW-0808">Transferase</keyword>
<name>A0A0E0E9V4_9ORYZ</name>
<dbReference type="Proteomes" id="UP000008021">
    <property type="component" value="Chromosome 7"/>
</dbReference>
<dbReference type="Gene3D" id="3.40.50.150">
    <property type="entry name" value="Vaccinia Virus protein VP39"/>
    <property type="match status" value="1"/>
</dbReference>
<dbReference type="EnsemblPlants" id="OMERI07G07950.3">
    <property type="protein sequence ID" value="OMERI07G07950.3"/>
    <property type="gene ID" value="OMERI07G07950"/>
</dbReference>
<keyword evidence="15" id="KW-1185">Reference proteome</keyword>
<evidence type="ECO:0000313" key="14">
    <source>
        <dbReference type="EnsemblPlants" id="OMERI07G07950.3"/>
    </source>
</evidence>
<evidence type="ECO:0000256" key="11">
    <source>
        <dbReference type="ARBA" id="ARBA00060399"/>
    </source>
</evidence>
<evidence type="ECO:0000313" key="15">
    <source>
        <dbReference type="Proteomes" id="UP000008021"/>
    </source>
</evidence>
<evidence type="ECO:0000256" key="6">
    <source>
        <dbReference type="ARBA" id="ARBA00022968"/>
    </source>
</evidence>
<evidence type="ECO:0000256" key="12">
    <source>
        <dbReference type="RuleBase" id="RU366043"/>
    </source>
</evidence>
<evidence type="ECO:0000256" key="5">
    <source>
        <dbReference type="ARBA" id="ARBA00022692"/>
    </source>
</evidence>
<feature type="region of interest" description="Disordered" evidence="13">
    <location>
        <begin position="59"/>
        <end position="105"/>
    </location>
</feature>
<dbReference type="GO" id="GO:0005802">
    <property type="term" value="C:trans-Golgi network"/>
    <property type="evidence" value="ECO:0007669"/>
    <property type="project" value="TreeGrafter"/>
</dbReference>
<protein>
    <recommendedName>
        <fullName evidence="12">Methyltransferase</fullName>
        <ecNumber evidence="12">2.1.1.-</ecNumber>
    </recommendedName>
</protein>
<keyword evidence="5" id="KW-0812">Transmembrane</keyword>
<comment type="similarity">
    <text evidence="2 12">Belongs to the methyltransferase superfamily.</text>
</comment>
<dbReference type="GO" id="GO:0000139">
    <property type="term" value="C:Golgi membrane"/>
    <property type="evidence" value="ECO:0007669"/>
    <property type="project" value="UniProtKB-SubCell"/>
</dbReference>
<evidence type="ECO:0000256" key="8">
    <source>
        <dbReference type="ARBA" id="ARBA00023034"/>
    </source>
</evidence>
<keyword evidence="10 12" id="KW-0325">Glycoprotein</keyword>
<comment type="subcellular location">
    <subcellularLocation>
        <location evidence="11">Endomembrane system</location>
        <topology evidence="11">Single-pass type II membrane protein</topology>
    </subcellularLocation>
    <subcellularLocation>
        <location evidence="1">Golgi apparatus membrane</location>
        <topology evidence="1">Single-pass membrane protein</topology>
    </subcellularLocation>
    <subcellularLocation>
        <location evidence="12">Membrane</location>
        <topology evidence="12">Single-pass type II membrane protein</topology>
    </subcellularLocation>
</comment>
<keyword evidence="6 12" id="KW-0735">Signal-anchor</keyword>
<dbReference type="Gramene" id="OMERI07G07950.3">
    <property type="protein sequence ID" value="OMERI07G07950.3"/>
    <property type="gene ID" value="OMERI07G07950"/>
</dbReference>
<keyword evidence="7" id="KW-1133">Transmembrane helix</keyword>
<evidence type="ECO:0000256" key="13">
    <source>
        <dbReference type="SAM" id="MobiDB-lite"/>
    </source>
</evidence>
<evidence type="ECO:0000256" key="3">
    <source>
        <dbReference type="ARBA" id="ARBA00022603"/>
    </source>
</evidence>
<proteinExistence type="inferred from homology"/>
<dbReference type="PANTHER" id="PTHR10108">
    <property type="entry name" value="SAM-DEPENDENT METHYLTRANSFERASE"/>
    <property type="match status" value="1"/>
</dbReference>
<dbReference type="FunFam" id="3.40.50.150:FF:000122">
    <property type="entry name" value="probable methyltransferase PMT2"/>
    <property type="match status" value="1"/>
</dbReference>
<dbReference type="PANTHER" id="PTHR10108:SF1104">
    <property type="entry name" value="METHYLTRANSFERASE PMT14-RELATED"/>
    <property type="match status" value="1"/>
</dbReference>
<feature type="compositionally biased region" description="Pro residues" evidence="13">
    <location>
        <begin position="88"/>
        <end position="105"/>
    </location>
</feature>
<dbReference type="GO" id="GO:0008168">
    <property type="term" value="F:methyltransferase activity"/>
    <property type="evidence" value="ECO:0007669"/>
    <property type="project" value="UniProtKB-UniRule"/>
</dbReference>
<evidence type="ECO:0000256" key="1">
    <source>
        <dbReference type="ARBA" id="ARBA00004194"/>
    </source>
</evidence>
<reference evidence="14" key="2">
    <citation type="submission" date="2018-05" db="EMBL/GenBank/DDBJ databases">
        <title>OmerRS3 (Oryza meridionalis Reference Sequence Version 3).</title>
        <authorList>
            <person name="Zhang J."/>
            <person name="Kudrna D."/>
            <person name="Lee S."/>
            <person name="Talag J."/>
            <person name="Welchert J."/>
            <person name="Wing R.A."/>
        </authorList>
    </citation>
    <scope>NUCLEOTIDE SEQUENCE [LARGE SCALE GENOMIC DNA]</scope>
    <source>
        <strain evidence="14">cv. OR44</strain>
    </source>
</reference>
<feature type="compositionally biased region" description="Basic and acidic residues" evidence="13">
    <location>
        <begin position="59"/>
        <end position="69"/>
    </location>
</feature>
<organism evidence="14">
    <name type="scientific">Oryza meridionalis</name>
    <dbReference type="NCBI Taxonomy" id="40149"/>
    <lineage>
        <taxon>Eukaryota</taxon>
        <taxon>Viridiplantae</taxon>
        <taxon>Streptophyta</taxon>
        <taxon>Embryophyta</taxon>
        <taxon>Tracheophyta</taxon>
        <taxon>Spermatophyta</taxon>
        <taxon>Magnoliopsida</taxon>
        <taxon>Liliopsida</taxon>
        <taxon>Poales</taxon>
        <taxon>Poaceae</taxon>
        <taxon>BOP clade</taxon>
        <taxon>Oryzoideae</taxon>
        <taxon>Oryzeae</taxon>
        <taxon>Oryzinae</taxon>
        <taxon>Oryza</taxon>
    </lineage>
</organism>
<feature type="region of interest" description="Disordered" evidence="13">
    <location>
        <begin position="17"/>
        <end position="47"/>
    </location>
</feature>
<evidence type="ECO:0000256" key="9">
    <source>
        <dbReference type="ARBA" id="ARBA00023136"/>
    </source>
</evidence>
<dbReference type="InterPro" id="IPR029063">
    <property type="entry name" value="SAM-dependent_MTases_sf"/>
</dbReference>
<keyword evidence="8" id="KW-0333">Golgi apparatus</keyword>
<accession>A0A0E0E9V4</accession>
<dbReference type="Pfam" id="PF03141">
    <property type="entry name" value="Methyltransf_29"/>
    <property type="match status" value="1"/>
</dbReference>
<evidence type="ECO:0000256" key="10">
    <source>
        <dbReference type="ARBA" id="ARBA00023180"/>
    </source>
</evidence>
<reference evidence="14" key="1">
    <citation type="submission" date="2015-04" db="UniProtKB">
        <authorList>
            <consortium name="EnsemblPlants"/>
        </authorList>
    </citation>
    <scope>IDENTIFICATION</scope>
</reference>
<feature type="compositionally biased region" description="Polar residues" evidence="13">
    <location>
        <begin position="70"/>
        <end position="84"/>
    </location>
</feature>